<evidence type="ECO:0000313" key="3">
    <source>
        <dbReference type="Proteomes" id="UP001597314"/>
    </source>
</evidence>
<dbReference type="Proteomes" id="UP001597314">
    <property type="component" value="Unassembled WGS sequence"/>
</dbReference>
<dbReference type="EMBL" id="JBHUIW010000001">
    <property type="protein sequence ID" value="MFD2180549.1"/>
    <property type="molecule type" value="Genomic_DNA"/>
</dbReference>
<proteinExistence type="predicted"/>
<organism evidence="2 3">
    <name type="scientific">Rhodoplanes azumiensis</name>
    <dbReference type="NCBI Taxonomy" id="1897628"/>
    <lineage>
        <taxon>Bacteria</taxon>
        <taxon>Pseudomonadati</taxon>
        <taxon>Pseudomonadota</taxon>
        <taxon>Alphaproteobacteria</taxon>
        <taxon>Hyphomicrobiales</taxon>
        <taxon>Nitrobacteraceae</taxon>
        <taxon>Rhodoplanes</taxon>
    </lineage>
</organism>
<evidence type="ECO:0000256" key="1">
    <source>
        <dbReference type="SAM" id="MobiDB-lite"/>
    </source>
</evidence>
<keyword evidence="3" id="KW-1185">Reference proteome</keyword>
<name>A0ABW5AC83_9BRAD</name>
<evidence type="ECO:0000313" key="2">
    <source>
        <dbReference type="EMBL" id="MFD2180549.1"/>
    </source>
</evidence>
<feature type="compositionally biased region" description="Basic and acidic residues" evidence="1">
    <location>
        <begin position="1"/>
        <end position="10"/>
    </location>
</feature>
<accession>A0ABW5AC83</accession>
<feature type="compositionally biased region" description="Basic and acidic residues" evidence="1">
    <location>
        <begin position="22"/>
        <end position="44"/>
    </location>
</feature>
<comment type="caution">
    <text evidence="2">The sequence shown here is derived from an EMBL/GenBank/DDBJ whole genome shotgun (WGS) entry which is preliminary data.</text>
</comment>
<sequence length="58" mass="6348">MPRTELRTFDTDAPPPAARTAADGKVERAETGRPTGREARRTTTDRSAVAYCVDNDLI</sequence>
<feature type="region of interest" description="Disordered" evidence="1">
    <location>
        <begin position="1"/>
        <end position="44"/>
    </location>
</feature>
<reference evidence="3" key="1">
    <citation type="journal article" date="2019" name="Int. J. Syst. Evol. Microbiol.">
        <title>The Global Catalogue of Microorganisms (GCM) 10K type strain sequencing project: providing services to taxonomists for standard genome sequencing and annotation.</title>
        <authorList>
            <consortium name="The Broad Institute Genomics Platform"/>
            <consortium name="The Broad Institute Genome Sequencing Center for Infectious Disease"/>
            <person name="Wu L."/>
            <person name="Ma J."/>
        </authorList>
    </citation>
    <scope>NUCLEOTIDE SEQUENCE [LARGE SCALE GENOMIC DNA]</scope>
    <source>
        <strain evidence="3">CGMCC 1.6774</strain>
    </source>
</reference>
<dbReference type="RefSeq" id="WP_378475768.1">
    <property type="nucleotide sequence ID" value="NZ_JBHUIW010000001.1"/>
</dbReference>
<gene>
    <name evidence="2" type="ORF">ACFSOX_00140</name>
</gene>
<protein>
    <submittedName>
        <fullName evidence="2">Uncharacterized protein</fullName>
    </submittedName>
</protein>